<proteinExistence type="predicted"/>
<evidence type="ECO:0000313" key="3">
    <source>
        <dbReference type="Proteomes" id="UP000198642"/>
    </source>
</evidence>
<name>A0A1I0X3D2_9BACI</name>
<organism evidence="2 3">
    <name type="scientific">Lentibacillus halodurans</name>
    <dbReference type="NCBI Taxonomy" id="237679"/>
    <lineage>
        <taxon>Bacteria</taxon>
        <taxon>Bacillati</taxon>
        <taxon>Bacillota</taxon>
        <taxon>Bacilli</taxon>
        <taxon>Bacillales</taxon>
        <taxon>Bacillaceae</taxon>
        <taxon>Lentibacillus</taxon>
    </lineage>
</organism>
<accession>A0A1I0X3D2</accession>
<keyword evidence="1" id="KW-1133">Transmembrane helix</keyword>
<feature type="transmembrane region" description="Helical" evidence="1">
    <location>
        <begin position="35"/>
        <end position="54"/>
    </location>
</feature>
<reference evidence="2 3" key="1">
    <citation type="submission" date="2016-10" db="EMBL/GenBank/DDBJ databases">
        <authorList>
            <person name="de Groot N.N."/>
        </authorList>
    </citation>
    <scope>NUCLEOTIDE SEQUENCE [LARGE SCALE GENOMIC DNA]</scope>
    <source>
        <strain evidence="2 3">CGMCC 1.3702</strain>
    </source>
</reference>
<dbReference type="EMBL" id="FOJW01000004">
    <property type="protein sequence ID" value="SFA95334.1"/>
    <property type="molecule type" value="Genomic_DNA"/>
</dbReference>
<sequence>MPSKVLFWSGLGLFGVGQFFLIGLVEFNRVVGDKFIAYFIVVLGLSFIGASNLLKRNSS</sequence>
<keyword evidence="1" id="KW-0812">Transmembrane</keyword>
<feature type="transmembrane region" description="Helical" evidence="1">
    <location>
        <begin position="5"/>
        <end position="23"/>
    </location>
</feature>
<evidence type="ECO:0000313" key="2">
    <source>
        <dbReference type="EMBL" id="SFA95334.1"/>
    </source>
</evidence>
<keyword evidence="1" id="KW-0472">Membrane</keyword>
<dbReference type="RefSeq" id="WP_090235311.1">
    <property type="nucleotide sequence ID" value="NZ_FOJW01000004.1"/>
</dbReference>
<dbReference type="Proteomes" id="UP000198642">
    <property type="component" value="Unassembled WGS sequence"/>
</dbReference>
<keyword evidence="3" id="KW-1185">Reference proteome</keyword>
<protein>
    <submittedName>
        <fullName evidence="2">Uncharacterized protein</fullName>
    </submittedName>
</protein>
<gene>
    <name evidence="2" type="ORF">SAMN04488072_104116</name>
</gene>
<evidence type="ECO:0000256" key="1">
    <source>
        <dbReference type="SAM" id="Phobius"/>
    </source>
</evidence>
<dbReference type="AlphaFoldDB" id="A0A1I0X3D2"/>